<dbReference type="GO" id="GO:0016616">
    <property type="term" value="F:oxidoreductase activity, acting on the CH-OH group of donors, NAD or NADP as acceptor"/>
    <property type="evidence" value="ECO:0007669"/>
    <property type="project" value="InterPro"/>
</dbReference>
<dbReference type="InterPro" id="IPR020843">
    <property type="entry name" value="ER"/>
</dbReference>
<evidence type="ECO:0000256" key="4">
    <source>
        <dbReference type="ARBA" id="ARBA00023002"/>
    </source>
</evidence>
<gene>
    <name evidence="8" type="ordered locus">Solca_3678</name>
</gene>
<dbReference type="PROSITE" id="PS00059">
    <property type="entry name" value="ADH_ZINC"/>
    <property type="match status" value="1"/>
</dbReference>
<dbReference type="KEGG" id="scn:Solca_3678"/>
<evidence type="ECO:0000256" key="1">
    <source>
        <dbReference type="ARBA" id="ARBA00001947"/>
    </source>
</evidence>
<name>H8KLV4_SOLCM</name>
<keyword evidence="4" id="KW-0560">Oxidoreductase</keyword>
<evidence type="ECO:0000256" key="6">
    <source>
        <dbReference type="SAM" id="SignalP"/>
    </source>
</evidence>
<feature type="domain" description="Enoyl reductase (ER)" evidence="7">
    <location>
        <begin position="45"/>
        <end position="374"/>
    </location>
</feature>
<dbReference type="InterPro" id="IPR011032">
    <property type="entry name" value="GroES-like_sf"/>
</dbReference>
<keyword evidence="6" id="KW-0732">Signal</keyword>
<dbReference type="InterPro" id="IPR047109">
    <property type="entry name" value="CAD-like"/>
</dbReference>
<comment type="cofactor">
    <cofactor evidence="1 5">
        <name>Zn(2+)</name>
        <dbReference type="ChEBI" id="CHEBI:29105"/>
    </cofactor>
</comment>
<dbReference type="PANTHER" id="PTHR42683">
    <property type="entry name" value="ALDEHYDE REDUCTASE"/>
    <property type="match status" value="1"/>
</dbReference>
<comment type="similarity">
    <text evidence="5">Belongs to the zinc-containing alcohol dehydrogenase family.</text>
</comment>
<dbReference type="GO" id="GO:0008270">
    <property type="term" value="F:zinc ion binding"/>
    <property type="evidence" value="ECO:0007669"/>
    <property type="project" value="InterPro"/>
</dbReference>
<dbReference type="AlphaFoldDB" id="H8KLV4"/>
<dbReference type="InterPro" id="IPR002328">
    <property type="entry name" value="ADH_Zn_CS"/>
</dbReference>
<dbReference type="InterPro" id="IPR013154">
    <property type="entry name" value="ADH-like_N"/>
</dbReference>
<dbReference type="Gene3D" id="3.90.180.10">
    <property type="entry name" value="Medium-chain alcohol dehydrogenases, catalytic domain"/>
    <property type="match status" value="1"/>
</dbReference>
<keyword evidence="9" id="KW-1185">Reference proteome</keyword>
<dbReference type="Gene3D" id="3.40.50.720">
    <property type="entry name" value="NAD(P)-binding Rossmann-like Domain"/>
    <property type="match status" value="1"/>
</dbReference>
<dbReference type="eggNOG" id="COG1064">
    <property type="taxonomic scope" value="Bacteria"/>
</dbReference>
<sequence length="380" mass="41551">MKKPFSHLLTFIIVLTGSYVCKAQSGPAAPAQIHTKAYAAMDAKGKLAPYEFDRRSVGDNDLLIDILYSGICHSDIHTVKGDWGQIPYPCVPGHEIVGRVIQIGKNVHKFKVGDIAGVGCMVNSCGECEYCKAGEEQFCTGNGGPVWTYGSAEGDSYTKGGYATNIIVKESFVIKIPKNAPLAKVAPLLCAGITTYSPLRYNKVKKGDKVAVAGFGGLGHMAVQYAKSMGAEVDVFDITEDKRKAASEMGAAKYVNTTNTQEMDGLNSKYNLIISTIPVSFKVEPYLQMLKTDGTMVLIGVPAHDQIPVVNVMALFGRRKMYHSLIGGIRETQEMIDYSVKNNIYAQVEVIPVQRINEAYQHILDGKVQFRYVIDMKSLK</sequence>
<evidence type="ECO:0000256" key="3">
    <source>
        <dbReference type="ARBA" id="ARBA00022833"/>
    </source>
</evidence>
<dbReference type="InterPro" id="IPR013149">
    <property type="entry name" value="ADH-like_C"/>
</dbReference>
<feature type="signal peptide" evidence="6">
    <location>
        <begin position="1"/>
        <end position="23"/>
    </location>
</feature>
<dbReference type="STRING" id="929556.Solca_3678"/>
<dbReference type="SMART" id="SM00829">
    <property type="entry name" value="PKS_ER"/>
    <property type="match status" value="1"/>
</dbReference>
<evidence type="ECO:0000313" key="8">
    <source>
        <dbReference type="EMBL" id="AFD08682.1"/>
    </source>
</evidence>
<dbReference type="SUPFAM" id="SSF50129">
    <property type="entry name" value="GroES-like"/>
    <property type="match status" value="1"/>
</dbReference>
<dbReference type="HOGENOM" id="CLU_026673_20_2_10"/>
<organism evidence="8 9">
    <name type="scientific">Solitalea canadensis (strain ATCC 29591 / DSM 3403 / JCM 21819 / LMG 8368 / NBRC 15130 / NCIMB 12057 / USAM 9D)</name>
    <name type="common">Flexibacter canadensis</name>
    <dbReference type="NCBI Taxonomy" id="929556"/>
    <lineage>
        <taxon>Bacteria</taxon>
        <taxon>Pseudomonadati</taxon>
        <taxon>Bacteroidota</taxon>
        <taxon>Sphingobacteriia</taxon>
        <taxon>Sphingobacteriales</taxon>
        <taxon>Sphingobacteriaceae</taxon>
        <taxon>Solitalea</taxon>
    </lineage>
</organism>
<dbReference type="RefSeq" id="WP_014681905.1">
    <property type="nucleotide sequence ID" value="NC_017770.1"/>
</dbReference>
<evidence type="ECO:0000259" key="7">
    <source>
        <dbReference type="SMART" id="SM00829"/>
    </source>
</evidence>
<protein>
    <submittedName>
        <fullName evidence="8">Zn-dependent alcohol dehydrogenase</fullName>
    </submittedName>
</protein>
<proteinExistence type="inferred from homology"/>
<dbReference type="CDD" id="cd05283">
    <property type="entry name" value="CAD1"/>
    <property type="match status" value="1"/>
</dbReference>
<dbReference type="Pfam" id="PF00107">
    <property type="entry name" value="ADH_zinc_N"/>
    <property type="match status" value="1"/>
</dbReference>
<keyword evidence="2 5" id="KW-0479">Metal-binding</keyword>
<dbReference type="InterPro" id="IPR036291">
    <property type="entry name" value="NAD(P)-bd_dom_sf"/>
</dbReference>
<dbReference type="EMBL" id="CP003349">
    <property type="protein sequence ID" value="AFD08682.1"/>
    <property type="molecule type" value="Genomic_DNA"/>
</dbReference>
<feature type="chain" id="PRO_5003615070" evidence="6">
    <location>
        <begin position="24"/>
        <end position="380"/>
    </location>
</feature>
<evidence type="ECO:0000256" key="2">
    <source>
        <dbReference type="ARBA" id="ARBA00022723"/>
    </source>
</evidence>
<dbReference type="FunFam" id="3.40.50.720:FF:000473">
    <property type="entry name" value="NADP-dependent alcohol dehydrogenase"/>
    <property type="match status" value="1"/>
</dbReference>
<dbReference type="Pfam" id="PF08240">
    <property type="entry name" value="ADH_N"/>
    <property type="match status" value="1"/>
</dbReference>
<dbReference type="Proteomes" id="UP000007590">
    <property type="component" value="Chromosome"/>
</dbReference>
<evidence type="ECO:0000313" key="9">
    <source>
        <dbReference type="Proteomes" id="UP000007590"/>
    </source>
</evidence>
<dbReference type="SUPFAM" id="SSF51735">
    <property type="entry name" value="NAD(P)-binding Rossmann-fold domains"/>
    <property type="match status" value="1"/>
</dbReference>
<evidence type="ECO:0000256" key="5">
    <source>
        <dbReference type="RuleBase" id="RU361277"/>
    </source>
</evidence>
<dbReference type="OrthoDB" id="9787435at2"/>
<accession>H8KLV4</accession>
<keyword evidence="3 5" id="KW-0862">Zinc</keyword>
<reference evidence="8" key="1">
    <citation type="submission" date="2012-02" db="EMBL/GenBank/DDBJ databases">
        <title>The complete genome of Solitalea canadensis DSM 3403.</title>
        <authorList>
            <consortium name="US DOE Joint Genome Institute (JGI-PGF)"/>
            <person name="Lucas S."/>
            <person name="Copeland A."/>
            <person name="Lapidus A."/>
            <person name="Glavina del Rio T."/>
            <person name="Dalin E."/>
            <person name="Tice H."/>
            <person name="Bruce D."/>
            <person name="Goodwin L."/>
            <person name="Pitluck S."/>
            <person name="Peters L."/>
            <person name="Ovchinnikova G."/>
            <person name="Lu M."/>
            <person name="Kyrpides N."/>
            <person name="Mavromatis K."/>
            <person name="Ivanova N."/>
            <person name="Brettin T."/>
            <person name="Detter J.C."/>
            <person name="Han C."/>
            <person name="Larimer F."/>
            <person name="Land M."/>
            <person name="Hauser L."/>
            <person name="Markowitz V."/>
            <person name="Cheng J.-F."/>
            <person name="Hugenholtz P."/>
            <person name="Woyke T."/>
            <person name="Wu D."/>
            <person name="Spring S."/>
            <person name="Schroeder M."/>
            <person name="Kopitz M."/>
            <person name="Brambilla E."/>
            <person name="Klenk H.-P."/>
            <person name="Eisen J.A."/>
        </authorList>
    </citation>
    <scope>NUCLEOTIDE SEQUENCE</scope>
    <source>
        <strain evidence="8">DSM 3403</strain>
    </source>
</reference>